<organism evidence="3 4">
    <name type="scientific">Tenuibacillus multivorans</name>
    <dbReference type="NCBI Taxonomy" id="237069"/>
    <lineage>
        <taxon>Bacteria</taxon>
        <taxon>Bacillati</taxon>
        <taxon>Bacillota</taxon>
        <taxon>Bacilli</taxon>
        <taxon>Bacillales</taxon>
        <taxon>Bacillaceae</taxon>
        <taxon>Tenuibacillus</taxon>
    </lineage>
</organism>
<dbReference type="AlphaFoldDB" id="A0A1G9WTN4"/>
<feature type="coiled-coil region" evidence="1">
    <location>
        <begin position="60"/>
        <end position="110"/>
    </location>
</feature>
<dbReference type="InterPro" id="IPR045956">
    <property type="entry name" value="DUF6376"/>
</dbReference>
<gene>
    <name evidence="3" type="ORF">SAMN05216498_0875</name>
</gene>
<keyword evidence="1" id="KW-0175">Coiled coil</keyword>
<evidence type="ECO:0000313" key="4">
    <source>
        <dbReference type="Proteomes" id="UP000199334"/>
    </source>
</evidence>
<dbReference type="Proteomes" id="UP000199334">
    <property type="component" value="Unassembled WGS sequence"/>
</dbReference>
<evidence type="ECO:0000256" key="1">
    <source>
        <dbReference type="SAM" id="Coils"/>
    </source>
</evidence>
<evidence type="ECO:0008006" key="5">
    <source>
        <dbReference type="Google" id="ProtNLM"/>
    </source>
</evidence>
<keyword evidence="4" id="KW-1185">Reference proteome</keyword>
<name>A0A1G9WTN4_9BACI</name>
<evidence type="ECO:0000313" key="3">
    <source>
        <dbReference type="EMBL" id="SDM87493.1"/>
    </source>
</evidence>
<reference evidence="3 4" key="1">
    <citation type="submission" date="2016-10" db="EMBL/GenBank/DDBJ databases">
        <authorList>
            <person name="de Groot N.N."/>
        </authorList>
    </citation>
    <scope>NUCLEOTIDE SEQUENCE [LARGE SCALE GENOMIC DNA]</scope>
    <source>
        <strain evidence="3 4">CGMCC 1.3442</strain>
    </source>
</reference>
<dbReference type="OrthoDB" id="2607309at2"/>
<dbReference type="PROSITE" id="PS51257">
    <property type="entry name" value="PROKAR_LIPOPROTEIN"/>
    <property type="match status" value="1"/>
</dbReference>
<keyword evidence="2" id="KW-0732">Signal</keyword>
<feature type="signal peptide" evidence="2">
    <location>
        <begin position="1"/>
        <end position="19"/>
    </location>
</feature>
<protein>
    <recommendedName>
        <fullName evidence="5">Lipoprotein</fullName>
    </recommendedName>
</protein>
<feature type="chain" id="PRO_5039287462" description="Lipoprotein" evidence="2">
    <location>
        <begin position="20"/>
        <end position="145"/>
    </location>
</feature>
<dbReference type="EMBL" id="FNIG01000001">
    <property type="protein sequence ID" value="SDM87493.1"/>
    <property type="molecule type" value="Genomic_DNA"/>
</dbReference>
<sequence length="145" mass="16332">MRIVSIVLSVLLLSGCGLIEEVNQTVDYGKKTTQYIETMIGFQNDVSGYLNQDQLTTEDLEQLKGIMDDIEAEAESFNEIEPPSIAEGVHGQIENQNDQILQAIDEANSQIDQGEFDPNAFQDLEIVQSLQKLNEYKDQVDQFMN</sequence>
<evidence type="ECO:0000256" key="2">
    <source>
        <dbReference type="SAM" id="SignalP"/>
    </source>
</evidence>
<dbReference type="RefSeq" id="WP_093855375.1">
    <property type="nucleotide sequence ID" value="NZ_BJVZ01000018.1"/>
</dbReference>
<proteinExistence type="predicted"/>
<dbReference type="Pfam" id="PF19903">
    <property type="entry name" value="DUF6376"/>
    <property type="match status" value="1"/>
</dbReference>
<accession>A0A1G9WTN4</accession>